<evidence type="ECO:0000313" key="1">
    <source>
        <dbReference type="EMBL" id="CUI00527.1"/>
    </source>
</evidence>
<sequence length="129" mass="13531">MLSAVSGTASLYNGMKQMQAAYGKQPMIAEAGGQPVDTPLIDGTTRGIGRSLQRQQVLSDARTEALTAQYIGSARDAARTGALHLKQVNDIGMAAFYQDLMNGCQAGPKPVSALQAEASYIKARLITGS</sequence>
<organism evidence="1 2">
    <name type="scientific">Leisingera aquaemixtae</name>
    <dbReference type="NCBI Taxonomy" id="1396826"/>
    <lineage>
        <taxon>Bacteria</taxon>
        <taxon>Pseudomonadati</taxon>
        <taxon>Pseudomonadota</taxon>
        <taxon>Alphaproteobacteria</taxon>
        <taxon>Rhodobacterales</taxon>
        <taxon>Roseobacteraceae</taxon>
        <taxon>Leisingera</taxon>
    </lineage>
</organism>
<dbReference type="EMBL" id="CYSR01000027">
    <property type="protein sequence ID" value="CUI00527.1"/>
    <property type="molecule type" value="Genomic_DNA"/>
</dbReference>
<dbReference type="AlphaFoldDB" id="A0A0P1HR00"/>
<dbReference type="RefSeq" id="WP_058286600.1">
    <property type="nucleotide sequence ID" value="NZ_CYSR01000027.1"/>
</dbReference>
<proteinExistence type="predicted"/>
<dbReference type="STRING" id="1396826.PHA8399_02659"/>
<name>A0A0P1HR00_9RHOB</name>
<gene>
    <name evidence="1" type="ORF">PHA8399_02659</name>
</gene>
<evidence type="ECO:0000313" key="2">
    <source>
        <dbReference type="Proteomes" id="UP000051326"/>
    </source>
</evidence>
<protein>
    <submittedName>
        <fullName evidence="1">Uncharacterized protein</fullName>
    </submittedName>
</protein>
<dbReference type="Proteomes" id="UP000051326">
    <property type="component" value="Unassembled WGS sequence"/>
</dbReference>
<reference evidence="1 2" key="1">
    <citation type="submission" date="2015-09" db="EMBL/GenBank/DDBJ databases">
        <authorList>
            <consortium name="Swine Surveillance"/>
        </authorList>
    </citation>
    <scope>NUCLEOTIDE SEQUENCE [LARGE SCALE GENOMIC DNA]</scope>
    <source>
        <strain evidence="1 2">CECT 8399</strain>
    </source>
</reference>
<accession>A0A0P1HR00</accession>